<evidence type="ECO:0000256" key="1">
    <source>
        <dbReference type="ARBA" id="ARBA00006525"/>
    </source>
</evidence>
<dbReference type="Gene3D" id="3.40.50.450">
    <property type="match status" value="1"/>
</dbReference>
<comment type="caution">
    <text evidence="3">The sequence shown here is derived from an EMBL/GenBank/DDBJ whole genome shotgun (WGS) entry which is preliminary data.</text>
</comment>
<evidence type="ECO:0000313" key="4">
    <source>
        <dbReference type="Proteomes" id="UP000537326"/>
    </source>
</evidence>
<evidence type="ECO:0000313" key="3">
    <source>
        <dbReference type="EMBL" id="NYI10740.1"/>
    </source>
</evidence>
<dbReference type="PANTHER" id="PTHR43022:SF1">
    <property type="entry name" value="PROTEIN SMF"/>
    <property type="match status" value="1"/>
</dbReference>
<dbReference type="GO" id="GO:0009294">
    <property type="term" value="P:DNA-mediated transformation"/>
    <property type="evidence" value="ECO:0007669"/>
    <property type="project" value="InterPro"/>
</dbReference>
<dbReference type="RefSeq" id="WP_179531532.1">
    <property type="nucleotide sequence ID" value="NZ_BAAAPP010000005.1"/>
</dbReference>
<protein>
    <submittedName>
        <fullName evidence="3">DNA processing protein</fullName>
    </submittedName>
</protein>
<dbReference type="Pfam" id="PF02481">
    <property type="entry name" value="DNA_processg_A"/>
    <property type="match status" value="1"/>
</dbReference>
<dbReference type="SUPFAM" id="SSF102405">
    <property type="entry name" value="MCP/YpsA-like"/>
    <property type="match status" value="1"/>
</dbReference>
<evidence type="ECO:0000259" key="2">
    <source>
        <dbReference type="Pfam" id="PF02481"/>
    </source>
</evidence>
<organism evidence="3 4">
    <name type="scientific">Nocardioides marinus</name>
    <dbReference type="NCBI Taxonomy" id="374514"/>
    <lineage>
        <taxon>Bacteria</taxon>
        <taxon>Bacillati</taxon>
        <taxon>Actinomycetota</taxon>
        <taxon>Actinomycetes</taxon>
        <taxon>Propionibacteriales</taxon>
        <taxon>Nocardioidaceae</taxon>
        <taxon>Nocardioides</taxon>
    </lineage>
</organism>
<accession>A0A7Y9YEG7</accession>
<comment type="similarity">
    <text evidence="1">Belongs to the DprA/Smf family.</text>
</comment>
<dbReference type="InterPro" id="IPR003488">
    <property type="entry name" value="DprA"/>
</dbReference>
<feature type="domain" description="Smf/DprA SLOG" evidence="2">
    <location>
        <begin position="86"/>
        <end position="304"/>
    </location>
</feature>
<dbReference type="InterPro" id="IPR057666">
    <property type="entry name" value="DrpA_SLOG"/>
</dbReference>
<proteinExistence type="inferred from homology"/>
<dbReference type="NCBIfam" id="TIGR00732">
    <property type="entry name" value="dprA"/>
    <property type="match status" value="1"/>
</dbReference>
<gene>
    <name evidence="3" type="ORF">BKA05_002255</name>
</gene>
<keyword evidence="4" id="KW-1185">Reference proteome</keyword>
<dbReference type="PANTHER" id="PTHR43022">
    <property type="entry name" value="PROTEIN SMF"/>
    <property type="match status" value="1"/>
</dbReference>
<sequence>MSTGGGRSVDPCLDEDRLHRLGIAHLTEPGDPRVAGLVDDLGAAVVHEGLLRGLDLQGVELDAAARVGATEPARALERAHRAGLRFVVPGDTEWPAQLDDLGSAAPVSRHGGRPLGVWVRGPLGLHEIARSVAVVGARAATTYGTDVAARLAAGVAESGRTVVSGAAFGIDQAAHRGALAADGRTVAVLACGADRVYPQAHARLIEHLADEHCLVSETVPGGAPTRMRFLSRNRLIAALTQGTVVVEAALRSGALNTANWAGRLHRHLMGVPGPVTSAHSAGVHQLLREGGALVVTHADEVLEVVAPAGEQLTVRARGEDRARDRLTHRQQQVLEAVPLRRAADDFSIAGTAGVAPLEVRGTLLKLEEAGFVRREGTGWRLADHDPQLPGQPFLDWTG</sequence>
<name>A0A7Y9YEG7_9ACTN</name>
<dbReference type="AlphaFoldDB" id="A0A7Y9YEG7"/>
<dbReference type="EMBL" id="JACBZI010000001">
    <property type="protein sequence ID" value="NYI10740.1"/>
    <property type="molecule type" value="Genomic_DNA"/>
</dbReference>
<reference evidence="3 4" key="1">
    <citation type="submission" date="2020-07" db="EMBL/GenBank/DDBJ databases">
        <title>Sequencing the genomes of 1000 actinobacteria strains.</title>
        <authorList>
            <person name="Klenk H.-P."/>
        </authorList>
    </citation>
    <scope>NUCLEOTIDE SEQUENCE [LARGE SCALE GENOMIC DNA]</scope>
    <source>
        <strain evidence="3 4">DSM 18248</strain>
    </source>
</reference>
<dbReference type="Proteomes" id="UP000537326">
    <property type="component" value="Unassembled WGS sequence"/>
</dbReference>